<feature type="domain" description="Nitroreductase" evidence="1">
    <location>
        <begin position="7"/>
        <end position="64"/>
    </location>
</feature>
<dbReference type="SUPFAM" id="SSF55469">
    <property type="entry name" value="FMN-dependent nitroreductase-like"/>
    <property type="match status" value="1"/>
</dbReference>
<dbReference type="GO" id="GO:0016491">
    <property type="term" value="F:oxidoreductase activity"/>
    <property type="evidence" value="ECO:0007669"/>
    <property type="project" value="InterPro"/>
</dbReference>
<accession>A0A5B9D835</accession>
<reference evidence="2 3" key="2">
    <citation type="journal article" date="2024" name="Int. J. Syst. Evol. Microbiol.">
        <title>Promethearchaeum syntrophicum gen. nov., sp. nov., an anaerobic, obligately syntrophic archaeon, the first isolate of the lineage 'Asgard' archaea, and proposal of the new archaeal phylum Promethearchaeota phyl. nov. and kingdom Promethearchaeati regn. nov.</title>
        <authorList>
            <person name="Imachi H."/>
            <person name="Nobu M.K."/>
            <person name="Kato S."/>
            <person name="Takaki Y."/>
            <person name="Miyazaki M."/>
            <person name="Miyata M."/>
            <person name="Ogawara M."/>
            <person name="Saito Y."/>
            <person name="Sakai S."/>
            <person name="Tahara Y.O."/>
            <person name="Takano Y."/>
            <person name="Tasumi E."/>
            <person name="Uematsu K."/>
            <person name="Yoshimura T."/>
            <person name="Itoh T."/>
            <person name="Ohkuma M."/>
            <person name="Takai K."/>
        </authorList>
    </citation>
    <scope>NUCLEOTIDE SEQUENCE [LARGE SCALE GENOMIC DNA]</scope>
    <source>
        <strain evidence="2 3">MK-D1</strain>
    </source>
</reference>
<organism evidence="2 3">
    <name type="scientific">Promethearchaeum syntrophicum</name>
    <dbReference type="NCBI Taxonomy" id="2594042"/>
    <lineage>
        <taxon>Archaea</taxon>
        <taxon>Promethearchaeati</taxon>
        <taxon>Promethearchaeota</taxon>
        <taxon>Promethearchaeia</taxon>
        <taxon>Promethearchaeales</taxon>
        <taxon>Promethearchaeaceae</taxon>
        <taxon>Promethearchaeum</taxon>
    </lineage>
</organism>
<sequence length="186" mass="21408">MNVKDAIENRRAYRSLAEIKITEELINDLGTAAQLMPSCFNKQPWRFVFVYKDPQLERMKNEVLSEGNLWAKKASMIIAVFSKKEFDCVIKEREYYLYDTGMAVGSLLLRATEMGLIAHPIAGYNPSKAREVLNIPSEYNVINLIIIGKKDPIIPDNFTSFQLESEKNRPPRKPLKEFVFHNTFSS</sequence>
<dbReference type="OrthoDB" id="287850at2157"/>
<dbReference type="Gene3D" id="3.40.109.10">
    <property type="entry name" value="NADH Oxidase"/>
    <property type="match status" value="1"/>
</dbReference>
<dbReference type="PANTHER" id="PTHR23026">
    <property type="entry name" value="NADPH NITROREDUCTASE"/>
    <property type="match status" value="1"/>
</dbReference>
<gene>
    <name evidence="2" type="ORF">DSAG12_01119</name>
</gene>
<evidence type="ECO:0000259" key="1">
    <source>
        <dbReference type="Pfam" id="PF00881"/>
    </source>
</evidence>
<dbReference type="InterPro" id="IPR029479">
    <property type="entry name" value="Nitroreductase"/>
</dbReference>
<evidence type="ECO:0000313" key="3">
    <source>
        <dbReference type="Proteomes" id="UP000321408"/>
    </source>
</evidence>
<dbReference type="Proteomes" id="UP000321408">
    <property type="component" value="Chromosome"/>
</dbReference>
<dbReference type="CDD" id="cd02138">
    <property type="entry name" value="TdsD-like"/>
    <property type="match status" value="1"/>
</dbReference>
<proteinExistence type="predicted"/>
<dbReference type="AlphaFoldDB" id="A0A5B9D835"/>
<dbReference type="InterPro" id="IPR050627">
    <property type="entry name" value="Nitroreductase/BluB"/>
</dbReference>
<dbReference type="EMBL" id="CP042905">
    <property type="protein sequence ID" value="QEE15294.1"/>
    <property type="molecule type" value="Genomic_DNA"/>
</dbReference>
<dbReference type="RefSeq" id="WP_147662209.1">
    <property type="nucleotide sequence ID" value="NZ_CP042905.2"/>
</dbReference>
<name>A0A5B9D835_9ARCH</name>
<feature type="domain" description="Nitroreductase" evidence="1">
    <location>
        <begin position="72"/>
        <end position="149"/>
    </location>
</feature>
<dbReference type="GeneID" id="41329116"/>
<protein>
    <submittedName>
        <fullName evidence="2">Nitroreductase family protein</fullName>
    </submittedName>
</protein>
<dbReference type="KEGG" id="psyt:DSAG12_01119"/>
<reference evidence="2 3" key="1">
    <citation type="journal article" date="2020" name="Nature">
        <title>Isolation of an archaeon at the prokaryote-eukaryote interface.</title>
        <authorList>
            <person name="Imachi H."/>
            <person name="Nobu M.K."/>
            <person name="Nakahara N."/>
            <person name="Morono Y."/>
            <person name="Ogawara M."/>
            <person name="Takaki Y."/>
            <person name="Takano Y."/>
            <person name="Uematsu K."/>
            <person name="Ikuta T."/>
            <person name="Ito M."/>
            <person name="Matsui Y."/>
            <person name="Miyazaki M."/>
            <person name="Murata K."/>
            <person name="Saito Y."/>
            <person name="Sakai S."/>
            <person name="Song C."/>
            <person name="Tasumi E."/>
            <person name="Yamanaka Y."/>
            <person name="Yamaguchi T."/>
            <person name="Kamagata Y."/>
            <person name="Tamaki H."/>
            <person name="Takai K."/>
        </authorList>
    </citation>
    <scope>NUCLEOTIDE SEQUENCE [LARGE SCALE GENOMIC DNA]</scope>
    <source>
        <strain evidence="2 3">MK-D1</strain>
    </source>
</reference>
<evidence type="ECO:0000313" key="2">
    <source>
        <dbReference type="EMBL" id="QEE15294.1"/>
    </source>
</evidence>
<dbReference type="PANTHER" id="PTHR23026:SF100">
    <property type="entry name" value="NITROREDUCTASE"/>
    <property type="match status" value="1"/>
</dbReference>
<dbReference type="Pfam" id="PF00881">
    <property type="entry name" value="Nitroreductase"/>
    <property type="match status" value="2"/>
</dbReference>
<dbReference type="InterPro" id="IPR000415">
    <property type="entry name" value="Nitroreductase-like"/>
</dbReference>
<keyword evidence="3" id="KW-1185">Reference proteome</keyword>